<keyword evidence="3" id="KW-1185">Reference proteome</keyword>
<gene>
    <name evidence="2" type="ORF">LENED_009311</name>
</gene>
<comment type="caution">
    <text evidence="2">The sequence shown here is derived from an EMBL/GenBank/DDBJ whole genome shotgun (WGS) entry which is preliminary data.</text>
</comment>
<proteinExistence type="predicted"/>
<reference evidence="2 3" key="2">
    <citation type="submission" date="2017-02" db="EMBL/GenBank/DDBJ databases">
        <title>A genome survey and senescence transcriptome analysis in Lentinula edodes.</title>
        <authorList>
            <person name="Sakamoto Y."/>
            <person name="Nakade K."/>
            <person name="Sato S."/>
            <person name="Yoshida Y."/>
            <person name="Miyazaki K."/>
            <person name="Natsume S."/>
            <person name="Konno N."/>
        </authorList>
    </citation>
    <scope>NUCLEOTIDE SEQUENCE [LARGE SCALE GENOMIC DNA]</scope>
    <source>
        <strain evidence="2 3">NBRC 111202</strain>
    </source>
</reference>
<reference evidence="2 3" key="1">
    <citation type="submission" date="2016-08" db="EMBL/GenBank/DDBJ databases">
        <authorList>
            <consortium name="Lentinula edodes genome sequencing consortium"/>
            <person name="Sakamoto Y."/>
            <person name="Nakade K."/>
            <person name="Sato S."/>
            <person name="Yoshida Y."/>
            <person name="Miyazaki K."/>
            <person name="Natsume S."/>
            <person name="Konno N."/>
        </authorList>
    </citation>
    <scope>NUCLEOTIDE SEQUENCE [LARGE SCALE GENOMIC DNA]</scope>
    <source>
        <strain evidence="2 3">NBRC 111202</strain>
    </source>
</reference>
<dbReference type="Proteomes" id="UP000188533">
    <property type="component" value="Unassembled WGS sequence"/>
</dbReference>
<keyword evidence="2" id="KW-0808">Transferase</keyword>
<organism evidence="2 3">
    <name type="scientific">Lentinula edodes</name>
    <name type="common">Shiitake mushroom</name>
    <name type="synonym">Lentinus edodes</name>
    <dbReference type="NCBI Taxonomy" id="5353"/>
    <lineage>
        <taxon>Eukaryota</taxon>
        <taxon>Fungi</taxon>
        <taxon>Dikarya</taxon>
        <taxon>Basidiomycota</taxon>
        <taxon>Agaricomycotina</taxon>
        <taxon>Agaricomycetes</taxon>
        <taxon>Agaricomycetidae</taxon>
        <taxon>Agaricales</taxon>
        <taxon>Marasmiineae</taxon>
        <taxon>Omphalotaceae</taxon>
        <taxon>Lentinula</taxon>
    </lineage>
</organism>
<evidence type="ECO:0000256" key="1">
    <source>
        <dbReference type="SAM" id="MobiDB-lite"/>
    </source>
</evidence>
<protein>
    <submittedName>
        <fullName evidence="2">Serine threonine protein kinase</fullName>
    </submittedName>
</protein>
<dbReference type="AlphaFoldDB" id="A0A1Q3EJI8"/>
<dbReference type="GO" id="GO:0016301">
    <property type="term" value="F:kinase activity"/>
    <property type="evidence" value="ECO:0007669"/>
    <property type="project" value="UniProtKB-KW"/>
</dbReference>
<feature type="region of interest" description="Disordered" evidence="1">
    <location>
        <begin position="1"/>
        <end position="43"/>
    </location>
</feature>
<evidence type="ECO:0000313" key="2">
    <source>
        <dbReference type="EMBL" id="GAW07329.1"/>
    </source>
</evidence>
<dbReference type="EMBL" id="BDGU01000423">
    <property type="protein sequence ID" value="GAW07329.1"/>
    <property type="molecule type" value="Genomic_DNA"/>
</dbReference>
<name>A0A1Q3EJI8_LENED</name>
<dbReference type="STRING" id="5353.A0A1Q3EJI8"/>
<sequence length="252" mass="27979">MLKDTVASNSSPEEDSLESLLSHDAQGRLQFGDPKKRHKRTTQALTTISAITEATRGLKAQIEAISSSHTSAEINVILCTVEDSSEALRRHISSVTRTAVSEEVKEARAMLDLLDQTVGTWRVEYPDSSPVKIDNRKYFFDPGEGKNAPTLIAYSIGLVSRIFERTAQRGASLTLKLLKLFGYFMAVLGNQELNPEQEATLAAIPESIETLERKFNLDIDCIPYAYIQPSALRERPYQRNHAALSCCCMANL</sequence>
<keyword evidence="2" id="KW-0418">Kinase</keyword>
<evidence type="ECO:0000313" key="3">
    <source>
        <dbReference type="Proteomes" id="UP000188533"/>
    </source>
</evidence>
<accession>A0A1Q3EJI8</accession>